<reference evidence="3 4" key="1">
    <citation type="journal article" date="2013" name="Curr. Biol.">
        <title>The Genome of the Foraminiferan Reticulomyxa filosa.</title>
        <authorList>
            <person name="Glockner G."/>
            <person name="Hulsmann N."/>
            <person name="Schleicher M."/>
            <person name="Noegel A.A."/>
            <person name="Eichinger L."/>
            <person name="Gallinger C."/>
            <person name="Pawlowski J."/>
            <person name="Sierra R."/>
            <person name="Euteneuer U."/>
            <person name="Pillet L."/>
            <person name="Moustafa A."/>
            <person name="Platzer M."/>
            <person name="Groth M."/>
            <person name="Szafranski K."/>
            <person name="Schliwa M."/>
        </authorList>
    </citation>
    <scope>NUCLEOTIDE SEQUENCE [LARGE SCALE GENOMIC DNA]</scope>
</reference>
<comment type="caution">
    <text evidence="3">The sequence shown here is derived from an EMBL/GenBank/DDBJ whole genome shotgun (WGS) entry which is preliminary data.</text>
</comment>
<dbReference type="Proteomes" id="UP000023152">
    <property type="component" value="Unassembled WGS sequence"/>
</dbReference>
<evidence type="ECO:0000256" key="1">
    <source>
        <dbReference type="SAM" id="MobiDB-lite"/>
    </source>
</evidence>
<dbReference type="AlphaFoldDB" id="X6MYJ8"/>
<keyword evidence="2" id="KW-0472">Membrane</keyword>
<feature type="transmembrane region" description="Helical" evidence="2">
    <location>
        <begin position="21"/>
        <end position="37"/>
    </location>
</feature>
<dbReference type="SUPFAM" id="SSF48403">
    <property type="entry name" value="Ankyrin repeat"/>
    <property type="match status" value="1"/>
</dbReference>
<dbReference type="EMBL" id="ASPP01014012">
    <property type="protein sequence ID" value="ETO19115.1"/>
    <property type="molecule type" value="Genomic_DNA"/>
</dbReference>
<dbReference type="InterPro" id="IPR036770">
    <property type="entry name" value="Ankyrin_rpt-contain_sf"/>
</dbReference>
<feature type="transmembrane region" description="Helical" evidence="2">
    <location>
        <begin position="417"/>
        <end position="435"/>
    </location>
</feature>
<accession>X6MYJ8</accession>
<organism evidence="3 4">
    <name type="scientific">Reticulomyxa filosa</name>
    <dbReference type="NCBI Taxonomy" id="46433"/>
    <lineage>
        <taxon>Eukaryota</taxon>
        <taxon>Sar</taxon>
        <taxon>Rhizaria</taxon>
        <taxon>Retaria</taxon>
        <taxon>Foraminifera</taxon>
        <taxon>Monothalamids</taxon>
        <taxon>Reticulomyxidae</taxon>
        <taxon>Reticulomyxa</taxon>
    </lineage>
</organism>
<protein>
    <submittedName>
        <fullName evidence="3">Uncharacterized protein</fullName>
    </submittedName>
</protein>
<name>X6MYJ8_RETFI</name>
<evidence type="ECO:0000313" key="4">
    <source>
        <dbReference type="Proteomes" id="UP000023152"/>
    </source>
</evidence>
<evidence type="ECO:0000313" key="3">
    <source>
        <dbReference type="EMBL" id="ETO19115.1"/>
    </source>
</evidence>
<proteinExistence type="predicted"/>
<evidence type="ECO:0000256" key="2">
    <source>
        <dbReference type="SAM" id="Phobius"/>
    </source>
</evidence>
<gene>
    <name evidence="3" type="ORF">RFI_18121</name>
</gene>
<feature type="region of interest" description="Disordered" evidence="1">
    <location>
        <begin position="233"/>
        <end position="258"/>
    </location>
</feature>
<keyword evidence="4" id="KW-1185">Reference proteome</keyword>
<keyword evidence="2" id="KW-1133">Transmembrane helix</keyword>
<sequence>MLERFRGKYIIDWEFQYKDRTVLIYFLFLFLFFFGKTKKSCFYKVYYDLLSHLVCPLSANNVKCVRYLLQSEVRNDVSEASLDRALNVAVVFQNEKCIKILMSDKYLEENKKLMRDYSLRHWKEKSKAELFLYYLQRELSEEKCVETMNNLCHVMKTMVNDRKMISCDFYNVCYIYDKPQMWQVMYEKCRDLLNVSTLYKKPNDWQWLKEYLVHNRDLLLWLDPLEDRDMRHKSTTTIKGQSTDDHTSTEDTIAGEQDVSSPQLAPLVLLKSDTIHDEGKVEDTRPAVEVQIEEKKVQLSKTKTLPNIFAEEKVVEKKNIWLQWHAIKELCEEEAAKESKVLQETLLKDINANELTYKQICEFECNDIINSKYIGDQNKRKLRQDKTKFGLKSTVKEKELAQMSIRSSDHTANAKHTYDFVLYVCIYMLFCFVFFF</sequence>
<keyword evidence="2" id="KW-0812">Transmembrane</keyword>